<feature type="signal peptide" evidence="9">
    <location>
        <begin position="1"/>
        <end position="16"/>
    </location>
</feature>
<keyword evidence="7 8" id="KW-0326">Glycosidase</keyword>
<comment type="similarity">
    <text evidence="2 8">Belongs to the glycosyl hydrolase 27 family.</text>
</comment>
<dbReference type="Gene3D" id="3.20.20.70">
    <property type="entry name" value="Aldolase class I"/>
    <property type="match status" value="1"/>
</dbReference>
<evidence type="ECO:0000256" key="4">
    <source>
        <dbReference type="ARBA" id="ARBA00022729"/>
    </source>
</evidence>
<dbReference type="AlphaFoldDB" id="A0A3D8RK96"/>
<dbReference type="InterPro" id="IPR013780">
    <property type="entry name" value="Glyco_hydro_b"/>
</dbReference>
<evidence type="ECO:0000256" key="9">
    <source>
        <dbReference type="SAM" id="SignalP"/>
    </source>
</evidence>
<dbReference type="InterPro" id="IPR017853">
    <property type="entry name" value="GH"/>
</dbReference>
<evidence type="ECO:0000256" key="7">
    <source>
        <dbReference type="ARBA" id="ARBA00023295"/>
    </source>
</evidence>
<name>A0A3D8RK96_9EURO</name>
<evidence type="ECO:0000256" key="2">
    <source>
        <dbReference type="ARBA" id="ARBA00009743"/>
    </source>
</evidence>
<dbReference type="RefSeq" id="XP_026602240.1">
    <property type="nucleotide sequence ID" value="XM_026749150.1"/>
</dbReference>
<keyword evidence="5 8" id="KW-0378">Hydrolase</keyword>
<dbReference type="GO" id="GO:0005975">
    <property type="term" value="P:carbohydrate metabolic process"/>
    <property type="evidence" value="ECO:0007669"/>
    <property type="project" value="InterPro"/>
</dbReference>
<dbReference type="Proteomes" id="UP000256690">
    <property type="component" value="Unassembled WGS sequence"/>
</dbReference>
<evidence type="ECO:0000256" key="1">
    <source>
        <dbReference type="ARBA" id="ARBA00001255"/>
    </source>
</evidence>
<evidence type="ECO:0000256" key="6">
    <source>
        <dbReference type="ARBA" id="ARBA00023157"/>
    </source>
</evidence>
<dbReference type="STRING" id="1810919.A0A3D8RK96"/>
<dbReference type="InterPro" id="IPR002241">
    <property type="entry name" value="Glyco_hydro_27"/>
</dbReference>
<evidence type="ECO:0000256" key="5">
    <source>
        <dbReference type="ARBA" id="ARBA00022801"/>
    </source>
</evidence>
<comment type="catalytic activity">
    <reaction evidence="1 8">
        <text>Hydrolysis of terminal, non-reducing alpha-D-galactose residues in alpha-D-galactosides, including galactose oligosaccharides, galactomannans and galactolipids.</text>
        <dbReference type="EC" id="3.2.1.22"/>
    </reaction>
</comment>
<dbReference type="SUPFAM" id="SSF51011">
    <property type="entry name" value="Glycosyl hydrolase domain"/>
    <property type="match status" value="1"/>
</dbReference>
<dbReference type="EMBL" id="PVWQ01000008">
    <property type="protein sequence ID" value="RDW74472.1"/>
    <property type="molecule type" value="Genomic_DNA"/>
</dbReference>
<dbReference type="EC" id="3.2.1.22" evidence="3 8"/>
<dbReference type="PRINTS" id="PR00740">
    <property type="entry name" value="GLHYDRLASE27"/>
</dbReference>
<dbReference type="PANTHER" id="PTHR11452:SF61">
    <property type="entry name" value="ALPHA-GALACTOSIDASE B-RELATED"/>
    <property type="match status" value="1"/>
</dbReference>
<dbReference type="PANTHER" id="PTHR11452">
    <property type="entry name" value="ALPHA-GALACTOSIDASE/ALPHA-N-ACETYLGALACTOSAMINIDASE"/>
    <property type="match status" value="1"/>
</dbReference>
<evidence type="ECO:0000313" key="11">
    <source>
        <dbReference type="EMBL" id="RDW74472.1"/>
    </source>
</evidence>
<evidence type="ECO:0000256" key="3">
    <source>
        <dbReference type="ARBA" id="ARBA00012755"/>
    </source>
</evidence>
<comment type="caution">
    <text evidence="11">The sequence shown here is derived from an EMBL/GenBank/DDBJ whole genome shotgun (WGS) entry which is preliminary data.</text>
</comment>
<accession>A0A3D8RK96</accession>
<dbReference type="InterPro" id="IPR013785">
    <property type="entry name" value="Aldolase_TIM"/>
</dbReference>
<gene>
    <name evidence="11" type="ORF">DSM5745_07134</name>
</gene>
<dbReference type="GO" id="GO:0004557">
    <property type="term" value="F:alpha-galactosidase activity"/>
    <property type="evidence" value="ECO:0007669"/>
    <property type="project" value="UniProtKB-EC"/>
</dbReference>
<keyword evidence="4 9" id="KW-0732">Signal</keyword>
<proteinExistence type="inferred from homology"/>
<dbReference type="OrthoDB" id="5795902at2759"/>
<evidence type="ECO:0000259" key="10">
    <source>
        <dbReference type="Pfam" id="PF17801"/>
    </source>
</evidence>
<organism evidence="11 12">
    <name type="scientific">Aspergillus mulundensis</name>
    <dbReference type="NCBI Taxonomy" id="1810919"/>
    <lineage>
        <taxon>Eukaryota</taxon>
        <taxon>Fungi</taxon>
        <taxon>Dikarya</taxon>
        <taxon>Ascomycota</taxon>
        <taxon>Pezizomycotina</taxon>
        <taxon>Eurotiomycetes</taxon>
        <taxon>Eurotiomycetidae</taxon>
        <taxon>Eurotiales</taxon>
        <taxon>Aspergillaceae</taxon>
        <taxon>Aspergillus</taxon>
        <taxon>Aspergillus subgen. Nidulantes</taxon>
    </lineage>
</organism>
<sequence>MEKLLVFISLIYQANALVRPDGVGRLPALGWSSWNAYECDINASVILSAAEQVVELGLKDLSYEYINIDDCWSVKTHRDPTTNRMIPDPERFPGGIAGVASQIHDLGLKVGIYSSAGETTCAGYPASLGYEDIDAETFAEWGIDYLKYDDCGVPSTWADPYTSCIPDTANNAGPFPNGTCPNLANPAPKGYNWDSSPSATRFRRMRDALEAQNQDRVILYSLCNWGNAAVNTWAADVGNSWRVSGDISPGRGEVGAERVRIATWERIAEIANEMSFLVRDYAGFWGWPDADMLEVGNGEGDMTVAENRAHFALWAGMRSPLLIGTRLETIKEEHLAILKNPTLLTFHQDPHTNRPAYPYKWGHNADYTFDAAHPAEYWSGPSAALDGTLVLMLNSENVTSTRTAVWGEVPELRDAQRGHEEGYAFEVVDGWTGEEFGCVEGGLEVELEAHDMAVLVVGGAC</sequence>
<dbReference type="CDD" id="cd14792">
    <property type="entry name" value="GH27"/>
    <property type="match status" value="1"/>
</dbReference>
<evidence type="ECO:0000256" key="8">
    <source>
        <dbReference type="RuleBase" id="RU361168"/>
    </source>
</evidence>
<keyword evidence="6 8" id="KW-1015">Disulfide bond</keyword>
<evidence type="ECO:0000313" key="12">
    <source>
        <dbReference type="Proteomes" id="UP000256690"/>
    </source>
</evidence>
<dbReference type="SUPFAM" id="SSF51445">
    <property type="entry name" value="(Trans)glycosidases"/>
    <property type="match status" value="1"/>
</dbReference>
<reference evidence="11 12" key="1">
    <citation type="journal article" date="2018" name="IMA Fungus">
        <title>IMA Genome-F 9: Draft genome sequence of Annulohypoxylon stygium, Aspergillus mulundensis, Berkeleyomyces basicola (syn. Thielaviopsis basicola), Ceratocystis smalleyi, two Cercospora beticola strains, Coleophoma cylindrospora, Fusarium fracticaudum, Phialophora cf. hyalina, and Morchella septimelata.</title>
        <authorList>
            <person name="Wingfield B.D."/>
            <person name="Bills G.F."/>
            <person name="Dong Y."/>
            <person name="Huang W."/>
            <person name="Nel W.J."/>
            <person name="Swalarsk-Parry B.S."/>
            <person name="Vaghefi N."/>
            <person name="Wilken P.M."/>
            <person name="An Z."/>
            <person name="de Beer Z.W."/>
            <person name="De Vos L."/>
            <person name="Chen L."/>
            <person name="Duong T.A."/>
            <person name="Gao Y."/>
            <person name="Hammerbacher A."/>
            <person name="Kikkert J.R."/>
            <person name="Li Y."/>
            <person name="Li H."/>
            <person name="Li K."/>
            <person name="Li Q."/>
            <person name="Liu X."/>
            <person name="Ma X."/>
            <person name="Naidoo K."/>
            <person name="Pethybridge S.J."/>
            <person name="Sun J."/>
            <person name="Steenkamp E.T."/>
            <person name="van der Nest M.A."/>
            <person name="van Wyk S."/>
            <person name="Wingfield M.J."/>
            <person name="Xiong C."/>
            <person name="Yue Q."/>
            <person name="Zhang X."/>
        </authorList>
    </citation>
    <scope>NUCLEOTIDE SEQUENCE [LARGE SCALE GENOMIC DNA]</scope>
    <source>
        <strain evidence="11 12">DSM 5745</strain>
    </source>
</reference>
<feature type="domain" description="Alpha galactosidase C-terminal" evidence="10">
    <location>
        <begin position="374"/>
        <end position="456"/>
    </location>
</feature>
<feature type="chain" id="PRO_5017729597" description="Alpha-galactosidase" evidence="9">
    <location>
        <begin position="17"/>
        <end position="461"/>
    </location>
</feature>
<dbReference type="GeneID" id="38117504"/>
<dbReference type="Pfam" id="PF16499">
    <property type="entry name" value="Melibiase_2"/>
    <property type="match status" value="2"/>
</dbReference>
<keyword evidence="12" id="KW-1185">Reference proteome</keyword>
<protein>
    <recommendedName>
        <fullName evidence="3 8">Alpha-galactosidase</fullName>
        <ecNumber evidence="3 8">3.2.1.22</ecNumber>
    </recommendedName>
    <alternativeName>
        <fullName evidence="8">Melibiase</fullName>
    </alternativeName>
</protein>
<dbReference type="Pfam" id="PF17801">
    <property type="entry name" value="Melibiase_C"/>
    <property type="match status" value="1"/>
</dbReference>
<dbReference type="Gene3D" id="2.60.40.1180">
    <property type="entry name" value="Golgi alpha-mannosidase II"/>
    <property type="match status" value="1"/>
</dbReference>
<dbReference type="InterPro" id="IPR041233">
    <property type="entry name" value="Melibiase_C"/>
</dbReference>